<comment type="caution">
    <text evidence="2">The sequence shown here is derived from an EMBL/GenBank/DDBJ whole genome shotgun (WGS) entry which is preliminary data.</text>
</comment>
<evidence type="ECO:0000259" key="1">
    <source>
        <dbReference type="SMART" id="SM00943"/>
    </source>
</evidence>
<dbReference type="EMBL" id="BIFT01000003">
    <property type="protein sequence ID" value="GCE32031.1"/>
    <property type="molecule type" value="Genomic_DNA"/>
</dbReference>
<reference evidence="3" key="1">
    <citation type="submission" date="2018-12" db="EMBL/GenBank/DDBJ databases">
        <title>Tengunoibacter tsumagoiensis gen. nov., sp. nov., Dictyobacter kobayashii sp. nov., D. alpinus sp. nov., and D. joshuensis sp. nov. and description of Dictyobacteraceae fam. nov. within the order Ktedonobacterales isolated from Tengu-no-mugimeshi.</title>
        <authorList>
            <person name="Wang C.M."/>
            <person name="Zheng Y."/>
            <person name="Sakai Y."/>
            <person name="Toyoda A."/>
            <person name="Minakuchi Y."/>
            <person name="Abe K."/>
            <person name="Yokota A."/>
            <person name="Yabe S."/>
        </authorList>
    </citation>
    <scope>NUCLEOTIDE SEQUENCE [LARGE SCALE GENOMIC DNA]</scope>
    <source>
        <strain evidence="3">Uno16</strain>
    </source>
</reference>
<name>A0A402BL13_9CHLR</name>
<dbReference type="Pfam" id="PF09250">
    <property type="entry name" value="Prim-Pol"/>
    <property type="match status" value="1"/>
</dbReference>
<organism evidence="2 3">
    <name type="scientific">Dictyobacter alpinus</name>
    <dbReference type="NCBI Taxonomy" id="2014873"/>
    <lineage>
        <taxon>Bacteria</taxon>
        <taxon>Bacillati</taxon>
        <taxon>Chloroflexota</taxon>
        <taxon>Ktedonobacteria</taxon>
        <taxon>Ktedonobacterales</taxon>
        <taxon>Dictyobacteraceae</taxon>
        <taxon>Dictyobacter</taxon>
    </lineage>
</organism>
<keyword evidence="3" id="KW-1185">Reference proteome</keyword>
<dbReference type="OrthoDB" id="9763644at2"/>
<dbReference type="AlphaFoldDB" id="A0A402BL13"/>
<dbReference type="CDD" id="cd04859">
    <property type="entry name" value="Prim_Pol"/>
    <property type="match status" value="1"/>
</dbReference>
<proteinExistence type="predicted"/>
<dbReference type="InterPro" id="IPR015330">
    <property type="entry name" value="DNA_primase/pol_bifunc_N"/>
</dbReference>
<evidence type="ECO:0000313" key="3">
    <source>
        <dbReference type="Proteomes" id="UP000287171"/>
    </source>
</evidence>
<gene>
    <name evidence="2" type="ORF">KDA_75150</name>
</gene>
<dbReference type="SMART" id="SM00943">
    <property type="entry name" value="Prim-Pol"/>
    <property type="match status" value="1"/>
</dbReference>
<dbReference type="Proteomes" id="UP000287171">
    <property type="component" value="Unassembled WGS sequence"/>
</dbReference>
<protein>
    <recommendedName>
        <fullName evidence="1">DNA primase/polymerase bifunctional N-terminal domain-containing protein</fullName>
    </recommendedName>
</protein>
<evidence type="ECO:0000313" key="2">
    <source>
        <dbReference type="EMBL" id="GCE32031.1"/>
    </source>
</evidence>
<dbReference type="SUPFAM" id="SSF56747">
    <property type="entry name" value="Prim-pol domain"/>
    <property type="match status" value="1"/>
</dbReference>
<dbReference type="RefSeq" id="WP_126632048.1">
    <property type="nucleotide sequence ID" value="NZ_BIFT01000003.1"/>
</dbReference>
<feature type="domain" description="DNA primase/polymerase bifunctional N-terminal" evidence="1">
    <location>
        <begin position="17"/>
        <end position="218"/>
    </location>
</feature>
<accession>A0A402BL13</accession>
<sequence length="350" mass="38833">MVVAPRSMSQTPACQVALAALEAGLSVLPIKPDGSKQPAVSGWKNYQQFCPSVEEVETWFRHPHRGLAVVTGYVSGGLVALDFDDPKTFEAWRKLIRCNAGLQALYEFLAEGYEEKTPKGGRHILFRCPEAFQKERRPGNQKLALRPVPPPQRFETLVETREEGGLIIIDPSRGAVHPNGKPYVRLRGSVSTIRTISAVEREQLYASLKTLDEAPELVKVEPARVFQSRPGSWTPRVSVPGERPGDLFMADPINTWESLLVGWDISEPALNAAGYLERYLRHPGKAGPGPNCTLNADGTDRLFCFSPSVGLPMGRYFTKFEFFAYWFWGGDIAAAVRALVEQGYTTRKKG</sequence>
<dbReference type="Gene3D" id="3.30.720.160">
    <property type="entry name" value="Bifunctional DNA primase/polymerase, N-terminal"/>
    <property type="match status" value="1"/>
</dbReference>